<keyword evidence="9" id="KW-0812">Transmembrane</keyword>
<dbReference type="Pfam" id="PF17159">
    <property type="entry name" value="MASE3"/>
    <property type="match status" value="1"/>
</dbReference>
<evidence type="ECO:0000256" key="1">
    <source>
        <dbReference type="ARBA" id="ARBA00000085"/>
    </source>
</evidence>
<dbReference type="CDD" id="cd00082">
    <property type="entry name" value="HisKA"/>
    <property type="match status" value="1"/>
</dbReference>
<dbReference type="InterPro" id="IPR033425">
    <property type="entry name" value="MASE3"/>
</dbReference>
<dbReference type="EC" id="2.7.13.3" evidence="2"/>
<evidence type="ECO:0000256" key="2">
    <source>
        <dbReference type="ARBA" id="ARBA00012438"/>
    </source>
</evidence>
<evidence type="ECO:0000313" key="12">
    <source>
        <dbReference type="Proteomes" id="UP000196365"/>
    </source>
</evidence>
<feature type="transmembrane region" description="Helical" evidence="9">
    <location>
        <begin position="122"/>
        <end position="141"/>
    </location>
</feature>
<dbReference type="PRINTS" id="PR00344">
    <property type="entry name" value="BCTRLSENSOR"/>
</dbReference>
<keyword evidence="6 11" id="KW-0418">Kinase</keyword>
<dbReference type="InterPro" id="IPR036890">
    <property type="entry name" value="HATPase_C_sf"/>
</dbReference>
<sequence length="695" mass="81897">MFNQKNIFLMKELENPIFQKRVKSIPSIKKENSLIAMAAIAFFIFILSKYNNVFFHIMLELTSVIFGIYIIMIAISMDKLKSSFPFISLAIAYGFICFFYTVHALSYKGFNMLSNITINRNFRFFLCGNYLESITYLWIGYFINGEKEKIKKLIFFDEIVFTFAISIILFLPLEKIVFYRIYHAIICILFGSTLFFIKKKEMNIYSKEKDYFKWSCAFFLLFELCFVIFPDHYENALVHFLKLISFYFIYKMILQVKSNKVYISIYKRNMRIQKEIKKRMIMQQNLQKKEIILQKVLNSLEEGIIILDENSEIIHYNEKYVKMFEIPKKVLKKQNFKEINQYISKFFINPKEFIEYIQKGSHCHGNYSQEFSLKDGRIILKESMSFEVYNMKGWVIKTRDITQEKLEKKLEESMGEKEKQLQKNKEQTQFTLDFYTNFSHELKTPINIISAVGHILKKEIGNNSPKCQEYLQILNQNCNRLIRNINNSIDLNKMKAGYFQLNPQICNIVEVVEDITLSVVPYVEEKEIDLVFDTDVEEIITKIDINAIERILLNLLSNAIKFTGVGGQIQVVMKHMEKELEITVSDTGIGIRQDKIEHIFERYHQEDSSLKYNPRGNGIGLYLVKKLVEIQGGRIFAHSKVNEGSTFEIILPIIEVVSEKERKDSKSQCMYKLDYHEVASIELSDISFNKDINVR</sequence>
<dbReference type="Gene3D" id="1.10.287.130">
    <property type="match status" value="1"/>
</dbReference>
<dbReference type="SUPFAM" id="SSF55785">
    <property type="entry name" value="PYP-like sensor domain (PAS domain)"/>
    <property type="match status" value="1"/>
</dbReference>
<keyword evidence="5" id="KW-0547">Nucleotide-binding</keyword>
<dbReference type="InterPro" id="IPR035965">
    <property type="entry name" value="PAS-like_dom_sf"/>
</dbReference>
<evidence type="ECO:0000256" key="8">
    <source>
        <dbReference type="ARBA" id="ARBA00023012"/>
    </source>
</evidence>
<feature type="domain" description="Histidine kinase" evidence="10">
    <location>
        <begin position="437"/>
        <end position="655"/>
    </location>
</feature>
<feature type="transmembrane region" description="Helical" evidence="9">
    <location>
        <begin position="153"/>
        <end position="171"/>
    </location>
</feature>
<dbReference type="RefSeq" id="WP_087678528.1">
    <property type="nucleotide sequence ID" value="NZ_FUWV01000005.1"/>
</dbReference>
<accession>A0A1T4LTB0</accession>
<name>A0A1T4LTB0_9FIRM</name>
<evidence type="ECO:0000256" key="4">
    <source>
        <dbReference type="ARBA" id="ARBA00022679"/>
    </source>
</evidence>
<dbReference type="OrthoDB" id="9813151at2"/>
<dbReference type="Pfam" id="PF02518">
    <property type="entry name" value="HATPase_c"/>
    <property type="match status" value="1"/>
</dbReference>
<dbReference type="Pfam" id="PF00512">
    <property type="entry name" value="HisKA"/>
    <property type="match status" value="1"/>
</dbReference>
<dbReference type="SUPFAM" id="SSF55874">
    <property type="entry name" value="ATPase domain of HSP90 chaperone/DNA topoisomerase II/histidine kinase"/>
    <property type="match status" value="1"/>
</dbReference>
<comment type="catalytic activity">
    <reaction evidence="1">
        <text>ATP + protein L-histidine = ADP + protein N-phospho-L-histidine.</text>
        <dbReference type="EC" id="2.7.13.3"/>
    </reaction>
</comment>
<feature type="transmembrane region" description="Helical" evidence="9">
    <location>
        <begin position="84"/>
        <end position="102"/>
    </location>
</feature>
<dbReference type="FunFam" id="3.30.565.10:FF:000037">
    <property type="entry name" value="Hybrid sensor histidine kinase/response regulator"/>
    <property type="match status" value="1"/>
</dbReference>
<feature type="transmembrane region" description="Helical" evidence="9">
    <location>
        <begin position="31"/>
        <end position="47"/>
    </location>
</feature>
<keyword evidence="12" id="KW-1185">Reference proteome</keyword>
<dbReference type="InterPro" id="IPR003594">
    <property type="entry name" value="HATPase_dom"/>
</dbReference>
<dbReference type="Gene3D" id="3.30.565.10">
    <property type="entry name" value="Histidine kinase-like ATPase, C-terminal domain"/>
    <property type="match status" value="1"/>
</dbReference>
<dbReference type="InterPro" id="IPR003661">
    <property type="entry name" value="HisK_dim/P_dom"/>
</dbReference>
<dbReference type="InterPro" id="IPR050736">
    <property type="entry name" value="Sensor_HK_Regulatory"/>
</dbReference>
<dbReference type="PANTHER" id="PTHR43711">
    <property type="entry name" value="TWO-COMPONENT HISTIDINE KINASE"/>
    <property type="match status" value="1"/>
</dbReference>
<dbReference type="PANTHER" id="PTHR43711:SF26">
    <property type="entry name" value="SENSOR HISTIDINE KINASE RCSC"/>
    <property type="match status" value="1"/>
</dbReference>
<dbReference type="AlphaFoldDB" id="A0A1T4LTB0"/>
<feature type="transmembrane region" description="Helical" evidence="9">
    <location>
        <begin position="177"/>
        <end position="197"/>
    </location>
</feature>
<dbReference type="GO" id="GO:0000155">
    <property type="term" value="F:phosphorelay sensor kinase activity"/>
    <property type="evidence" value="ECO:0007669"/>
    <property type="project" value="InterPro"/>
</dbReference>
<keyword evidence="9" id="KW-1133">Transmembrane helix</keyword>
<reference evidence="11 12" key="1">
    <citation type="submission" date="2017-02" db="EMBL/GenBank/DDBJ databases">
        <authorList>
            <person name="Peterson S.W."/>
        </authorList>
    </citation>
    <scope>NUCLEOTIDE SEQUENCE [LARGE SCALE GENOMIC DNA]</scope>
    <source>
        <strain evidence="11 12">DSM 15102</strain>
    </source>
</reference>
<organism evidence="11 12">
    <name type="scientific">Garciella nitratireducens DSM 15102</name>
    <dbReference type="NCBI Taxonomy" id="1121911"/>
    <lineage>
        <taxon>Bacteria</taxon>
        <taxon>Bacillati</taxon>
        <taxon>Bacillota</taxon>
        <taxon>Clostridia</taxon>
        <taxon>Eubacteriales</taxon>
        <taxon>Eubacteriaceae</taxon>
        <taxon>Garciella</taxon>
    </lineage>
</organism>
<evidence type="ECO:0000313" key="11">
    <source>
        <dbReference type="EMBL" id="SJZ57915.1"/>
    </source>
</evidence>
<dbReference type="Gene3D" id="3.30.450.20">
    <property type="entry name" value="PAS domain"/>
    <property type="match status" value="1"/>
</dbReference>
<keyword evidence="3" id="KW-0597">Phosphoprotein</keyword>
<evidence type="ECO:0000256" key="6">
    <source>
        <dbReference type="ARBA" id="ARBA00022777"/>
    </source>
</evidence>
<dbReference type="SUPFAM" id="SSF47384">
    <property type="entry name" value="Homodimeric domain of signal transducing histidine kinase"/>
    <property type="match status" value="1"/>
</dbReference>
<feature type="transmembrane region" description="Helical" evidence="9">
    <location>
        <begin position="211"/>
        <end position="230"/>
    </location>
</feature>
<dbReference type="InterPro" id="IPR004358">
    <property type="entry name" value="Sig_transdc_His_kin-like_C"/>
</dbReference>
<evidence type="ECO:0000256" key="5">
    <source>
        <dbReference type="ARBA" id="ARBA00022741"/>
    </source>
</evidence>
<protein>
    <recommendedName>
        <fullName evidence="2">histidine kinase</fullName>
        <ecNumber evidence="2">2.7.13.3</ecNumber>
    </recommendedName>
</protein>
<dbReference type="InterPro" id="IPR000014">
    <property type="entry name" value="PAS"/>
</dbReference>
<dbReference type="CDD" id="cd00130">
    <property type="entry name" value="PAS"/>
    <property type="match status" value="1"/>
</dbReference>
<evidence type="ECO:0000256" key="7">
    <source>
        <dbReference type="ARBA" id="ARBA00022840"/>
    </source>
</evidence>
<evidence type="ECO:0000256" key="9">
    <source>
        <dbReference type="SAM" id="Phobius"/>
    </source>
</evidence>
<dbReference type="InterPro" id="IPR005467">
    <property type="entry name" value="His_kinase_dom"/>
</dbReference>
<keyword evidence="7" id="KW-0067">ATP-binding</keyword>
<keyword evidence="9" id="KW-0472">Membrane</keyword>
<feature type="transmembrane region" description="Helical" evidence="9">
    <location>
        <begin position="53"/>
        <end position="72"/>
    </location>
</feature>
<dbReference type="PROSITE" id="PS50109">
    <property type="entry name" value="HIS_KIN"/>
    <property type="match status" value="1"/>
</dbReference>
<gene>
    <name evidence="11" type="ORF">SAMN02745973_01073</name>
</gene>
<dbReference type="SMART" id="SM00388">
    <property type="entry name" value="HisKA"/>
    <property type="match status" value="1"/>
</dbReference>
<keyword evidence="8" id="KW-0902">Two-component regulatory system</keyword>
<dbReference type="GO" id="GO:0005524">
    <property type="term" value="F:ATP binding"/>
    <property type="evidence" value="ECO:0007669"/>
    <property type="project" value="UniProtKB-KW"/>
</dbReference>
<dbReference type="EMBL" id="FUWV01000005">
    <property type="protein sequence ID" value="SJZ57915.1"/>
    <property type="molecule type" value="Genomic_DNA"/>
</dbReference>
<proteinExistence type="predicted"/>
<evidence type="ECO:0000259" key="10">
    <source>
        <dbReference type="PROSITE" id="PS50109"/>
    </source>
</evidence>
<dbReference type="InterPro" id="IPR036097">
    <property type="entry name" value="HisK_dim/P_sf"/>
</dbReference>
<keyword evidence="4" id="KW-0808">Transferase</keyword>
<dbReference type="Proteomes" id="UP000196365">
    <property type="component" value="Unassembled WGS sequence"/>
</dbReference>
<evidence type="ECO:0000256" key="3">
    <source>
        <dbReference type="ARBA" id="ARBA00022553"/>
    </source>
</evidence>
<dbReference type="SMART" id="SM00387">
    <property type="entry name" value="HATPase_c"/>
    <property type="match status" value="1"/>
</dbReference>
<dbReference type="Pfam" id="PF12860">
    <property type="entry name" value="PAS_7"/>
    <property type="match status" value="1"/>
</dbReference>